<comment type="caution">
    <text evidence="1">The sequence shown here is derived from an EMBL/GenBank/DDBJ whole genome shotgun (WGS) entry which is preliminary data.</text>
</comment>
<sequence>MSLEGDDGSDSEDELRIVLNGEDFKRFPVTGGGSGFNEDDDSFDQVYIRPLGSNFPNNLRVNGSTGMGSFSSLSARDDRKDNAYNQHKCLNSGLY</sequence>
<evidence type="ECO:0000313" key="2">
    <source>
        <dbReference type="Proteomes" id="UP001168877"/>
    </source>
</evidence>
<keyword evidence="2" id="KW-1185">Reference proteome</keyword>
<dbReference type="Proteomes" id="UP001168877">
    <property type="component" value="Unassembled WGS sequence"/>
</dbReference>
<reference evidence="1" key="1">
    <citation type="journal article" date="2022" name="Plant J.">
        <title>Strategies of tolerance reflected in two North American maple genomes.</title>
        <authorList>
            <person name="McEvoy S.L."/>
            <person name="Sezen U.U."/>
            <person name="Trouern-Trend A."/>
            <person name="McMahon S.M."/>
            <person name="Schaberg P.G."/>
            <person name="Yang J."/>
            <person name="Wegrzyn J.L."/>
            <person name="Swenson N.G."/>
        </authorList>
    </citation>
    <scope>NUCLEOTIDE SEQUENCE</scope>
    <source>
        <strain evidence="1">NS2018</strain>
    </source>
</reference>
<protein>
    <submittedName>
        <fullName evidence="1">Uncharacterized protein</fullName>
    </submittedName>
</protein>
<gene>
    <name evidence="1" type="ORF">LWI29_013713</name>
</gene>
<evidence type="ECO:0000313" key="1">
    <source>
        <dbReference type="EMBL" id="KAK0607351.1"/>
    </source>
</evidence>
<dbReference type="EMBL" id="JAUESC010000001">
    <property type="protein sequence ID" value="KAK0607351.1"/>
    <property type="molecule type" value="Genomic_DNA"/>
</dbReference>
<name>A0AA39SY81_ACESA</name>
<dbReference type="AlphaFoldDB" id="A0AA39SY81"/>
<reference evidence="1" key="2">
    <citation type="submission" date="2023-06" db="EMBL/GenBank/DDBJ databases">
        <authorList>
            <person name="Swenson N.G."/>
            <person name="Wegrzyn J.L."/>
            <person name="Mcevoy S.L."/>
        </authorList>
    </citation>
    <scope>NUCLEOTIDE SEQUENCE</scope>
    <source>
        <strain evidence="1">NS2018</strain>
        <tissue evidence="1">Leaf</tissue>
    </source>
</reference>
<proteinExistence type="predicted"/>
<accession>A0AA39SY81</accession>
<organism evidence="1 2">
    <name type="scientific">Acer saccharum</name>
    <name type="common">Sugar maple</name>
    <dbReference type="NCBI Taxonomy" id="4024"/>
    <lineage>
        <taxon>Eukaryota</taxon>
        <taxon>Viridiplantae</taxon>
        <taxon>Streptophyta</taxon>
        <taxon>Embryophyta</taxon>
        <taxon>Tracheophyta</taxon>
        <taxon>Spermatophyta</taxon>
        <taxon>Magnoliopsida</taxon>
        <taxon>eudicotyledons</taxon>
        <taxon>Gunneridae</taxon>
        <taxon>Pentapetalae</taxon>
        <taxon>rosids</taxon>
        <taxon>malvids</taxon>
        <taxon>Sapindales</taxon>
        <taxon>Sapindaceae</taxon>
        <taxon>Hippocastanoideae</taxon>
        <taxon>Acereae</taxon>
        <taxon>Acer</taxon>
    </lineage>
</organism>